<dbReference type="EMBL" id="GL536323">
    <property type="protein sequence ID" value="EFQ88509.1"/>
    <property type="molecule type" value="Genomic_DNA"/>
</dbReference>
<dbReference type="AlphaFoldDB" id="E3S0J0"/>
<protein>
    <submittedName>
        <fullName evidence="2">Uncharacterized protein</fullName>
    </submittedName>
</protein>
<sequence>MVSSNSNEEGEVYDNSEGSKDRRSSDEGESIKIAGSVGSESNESVESDSSDSGESDSSVELSDAVKELDITDNKTVNVYINVDKRDKHLEDEVTAIDLLFKSLSDDDQALVDEYDTAFQFWAYLCKKYTHTDVTAPDMYMTRIQTSTFDSENTIVGSWEKPKDYRRKLVSVDVDINGAYQHSALLLTLTRLLLTRFRTTIDTLNT</sequence>
<dbReference type="Proteomes" id="UP000001067">
    <property type="component" value="Unassembled WGS sequence"/>
</dbReference>
<evidence type="ECO:0000313" key="2">
    <source>
        <dbReference type="EMBL" id="EFQ88509.1"/>
    </source>
</evidence>
<accession>E3S0J0</accession>
<dbReference type="OrthoDB" id="3650403at2759"/>
<dbReference type="Pfam" id="PF14223">
    <property type="entry name" value="Retrotran_gag_2"/>
    <property type="match status" value="1"/>
</dbReference>
<keyword evidence="3" id="KW-1185">Reference proteome</keyword>
<name>E3S0J0_PYRTT</name>
<evidence type="ECO:0000313" key="3">
    <source>
        <dbReference type="Proteomes" id="UP000001067"/>
    </source>
</evidence>
<proteinExistence type="predicted"/>
<organism evidence="3">
    <name type="scientific">Pyrenophora teres f. teres (strain 0-1)</name>
    <name type="common">Barley net blotch fungus</name>
    <name type="synonym">Drechslera teres f. teres</name>
    <dbReference type="NCBI Taxonomy" id="861557"/>
    <lineage>
        <taxon>Eukaryota</taxon>
        <taxon>Fungi</taxon>
        <taxon>Dikarya</taxon>
        <taxon>Ascomycota</taxon>
        <taxon>Pezizomycotina</taxon>
        <taxon>Dothideomycetes</taxon>
        <taxon>Pleosporomycetidae</taxon>
        <taxon>Pleosporales</taxon>
        <taxon>Pleosporineae</taxon>
        <taxon>Pleosporaceae</taxon>
        <taxon>Pyrenophora</taxon>
    </lineage>
</organism>
<feature type="region of interest" description="Disordered" evidence="1">
    <location>
        <begin position="1"/>
        <end position="64"/>
    </location>
</feature>
<dbReference type="KEGG" id="pte:PTT_15574"/>
<evidence type="ECO:0000256" key="1">
    <source>
        <dbReference type="SAM" id="MobiDB-lite"/>
    </source>
</evidence>
<reference evidence="2 3" key="1">
    <citation type="journal article" date="2010" name="Genome Biol.">
        <title>A first genome assembly of the barley fungal pathogen Pyrenophora teres f. teres.</title>
        <authorList>
            <person name="Ellwood S.R."/>
            <person name="Liu Z."/>
            <person name="Syme R.A."/>
            <person name="Lai Z."/>
            <person name="Hane J.K."/>
            <person name="Keiper F."/>
            <person name="Moffat C.S."/>
            <person name="Oliver R.P."/>
            <person name="Friesen T.L."/>
        </authorList>
    </citation>
    <scope>NUCLEOTIDE SEQUENCE [LARGE SCALE GENOMIC DNA]</scope>
    <source>
        <strain evidence="2 3">0-1</strain>
    </source>
</reference>
<dbReference type="eggNOG" id="KOG0017">
    <property type="taxonomic scope" value="Eukaryota"/>
</dbReference>
<feature type="compositionally biased region" description="Basic and acidic residues" evidence="1">
    <location>
        <begin position="17"/>
        <end position="30"/>
    </location>
</feature>
<feature type="compositionally biased region" description="Acidic residues" evidence="1">
    <location>
        <begin position="43"/>
        <end position="54"/>
    </location>
</feature>
<dbReference type="HOGENOM" id="CLU_1338126_0_0_1"/>
<gene>
    <name evidence="2" type="ORF">PTT_15574</name>
</gene>